<gene>
    <name evidence="1" type="ORF">PAXRUDRAFT_828148</name>
</gene>
<dbReference type="HOGENOM" id="CLU_3050989_0_0_1"/>
<evidence type="ECO:0000313" key="2">
    <source>
        <dbReference type="Proteomes" id="UP000054538"/>
    </source>
</evidence>
<dbReference type="EMBL" id="KN825118">
    <property type="protein sequence ID" value="KIK94286.1"/>
    <property type="molecule type" value="Genomic_DNA"/>
</dbReference>
<accession>A0A0D0DWJ4</accession>
<dbReference type="AlphaFoldDB" id="A0A0D0DWJ4"/>
<reference evidence="1 2" key="1">
    <citation type="submission" date="2014-04" db="EMBL/GenBank/DDBJ databases">
        <authorList>
            <consortium name="DOE Joint Genome Institute"/>
            <person name="Kuo A."/>
            <person name="Kohler A."/>
            <person name="Jargeat P."/>
            <person name="Nagy L.G."/>
            <person name="Floudas D."/>
            <person name="Copeland A."/>
            <person name="Barry K.W."/>
            <person name="Cichocki N."/>
            <person name="Veneault-Fourrey C."/>
            <person name="LaButti K."/>
            <person name="Lindquist E.A."/>
            <person name="Lipzen A."/>
            <person name="Lundell T."/>
            <person name="Morin E."/>
            <person name="Murat C."/>
            <person name="Sun H."/>
            <person name="Tunlid A."/>
            <person name="Henrissat B."/>
            <person name="Grigoriev I.V."/>
            <person name="Hibbett D.S."/>
            <person name="Martin F."/>
            <person name="Nordberg H.P."/>
            <person name="Cantor M.N."/>
            <person name="Hua S.X."/>
        </authorList>
    </citation>
    <scope>NUCLEOTIDE SEQUENCE [LARGE SCALE GENOMIC DNA]</scope>
    <source>
        <strain evidence="1 2">Ve08.2h10</strain>
    </source>
</reference>
<organism evidence="1 2">
    <name type="scientific">Paxillus rubicundulus Ve08.2h10</name>
    <dbReference type="NCBI Taxonomy" id="930991"/>
    <lineage>
        <taxon>Eukaryota</taxon>
        <taxon>Fungi</taxon>
        <taxon>Dikarya</taxon>
        <taxon>Basidiomycota</taxon>
        <taxon>Agaricomycotina</taxon>
        <taxon>Agaricomycetes</taxon>
        <taxon>Agaricomycetidae</taxon>
        <taxon>Boletales</taxon>
        <taxon>Paxilineae</taxon>
        <taxon>Paxillaceae</taxon>
        <taxon>Paxillus</taxon>
    </lineage>
</organism>
<dbReference type="InParanoid" id="A0A0D0DWJ4"/>
<proteinExistence type="predicted"/>
<protein>
    <submittedName>
        <fullName evidence="1">Unplaced genomic scaffold scaffold_296, whole genome shotgun sequence</fullName>
    </submittedName>
</protein>
<dbReference type="Proteomes" id="UP000054538">
    <property type="component" value="Unassembled WGS sequence"/>
</dbReference>
<reference evidence="2" key="2">
    <citation type="submission" date="2015-01" db="EMBL/GenBank/DDBJ databases">
        <title>Evolutionary Origins and Diversification of the Mycorrhizal Mutualists.</title>
        <authorList>
            <consortium name="DOE Joint Genome Institute"/>
            <consortium name="Mycorrhizal Genomics Consortium"/>
            <person name="Kohler A."/>
            <person name="Kuo A."/>
            <person name="Nagy L.G."/>
            <person name="Floudas D."/>
            <person name="Copeland A."/>
            <person name="Barry K.W."/>
            <person name="Cichocki N."/>
            <person name="Veneault-Fourrey C."/>
            <person name="LaButti K."/>
            <person name="Lindquist E.A."/>
            <person name="Lipzen A."/>
            <person name="Lundell T."/>
            <person name="Morin E."/>
            <person name="Murat C."/>
            <person name="Riley R."/>
            <person name="Ohm R."/>
            <person name="Sun H."/>
            <person name="Tunlid A."/>
            <person name="Henrissat B."/>
            <person name="Grigoriev I.V."/>
            <person name="Hibbett D.S."/>
            <person name="Martin F."/>
        </authorList>
    </citation>
    <scope>NUCLEOTIDE SEQUENCE [LARGE SCALE GENOMIC DNA]</scope>
    <source>
        <strain evidence="2">Ve08.2h10</strain>
    </source>
</reference>
<evidence type="ECO:0000313" key="1">
    <source>
        <dbReference type="EMBL" id="KIK94286.1"/>
    </source>
</evidence>
<keyword evidence="2" id="KW-1185">Reference proteome</keyword>
<sequence length="54" mass="6098">MQATVHRVLYLVSLQCLSSRSSNILLQACGEQWFCIIIAYNSTNRTVPPTNAER</sequence>
<name>A0A0D0DWJ4_9AGAM</name>